<evidence type="ECO:0000313" key="1">
    <source>
        <dbReference type="EMBL" id="MEK0309012.1"/>
    </source>
</evidence>
<gene>
    <name evidence="2" type="ORF">B2G44_01665</name>
    <name evidence="1" type="ORF">OC712_00720</name>
</gene>
<sequence length="109" mass="12977">MNTIVAQISDDNNQKIIDLKNKIFQYRIILDTELNQTQKFNKELDILSSDEKEKLQIFLNDIETQQKTYITELNNFQINNPQDNKEVILLKILEKQEKSYIELGRKRCS</sequence>
<feature type="non-terminal residue" evidence="2">
    <location>
        <position position="109"/>
    </location>
</feature>
<accession>A0A1S9LZW3</accession>
<proteinExistence type="predicted"/>
<organism evidence="2 3">
    <name type="scientific">Candidatus Phytoplasma citri</name>
    <dbReference type="NCBI Taxonomy" id="180978"/>
    <lineage>
        <taxon>Bacteria</taxon>
        <taxon>Bacillati</taxon>
        <taxon>Mycoplasmatota</taxon>
        <taxon>Mollicutes</taxon>
        <taxon>Acholeplasmatales</taxon>
        <taxon>Acholeplasmataceae</taxon>
        <taxon>Candidatus Phytoplasma</taxon>
        <taxon>16SrII (Peanut WB group)</taxon>
    </lineage>
</organism>
<reference evidence="2 3" key="1">
    <citation type="submission" date="2017-02" db="EMBL/GenBank/DDBJ databases">
        <title>A draft genome of 'Candidatus Phytoplasma aurantifolia' the agent of the witches-broom disease of lime.</title>
        <authorList>
            <person name="Foissac X."/>
            <person name="Carle P."/>
        </authorList>
    </citation>
    <scope>NUCLEOTIDE SEQUENCE [LARGE SCALE GENOMIC DNA]</scope>
    <source>
        <strain evidence="2 3">WBDL</strain>
    </source>
</reference>
<dbReference type="Proteomes" id="UP000189722">
    <property type="component" value="Unassembled WGS sequence"/>
</dbReference>
<dbReference type="EMBL" id="MWKN01000050">
    <property type="protein sequence ID" value="OOP58567.1"/>
    <property type="molecule type" value="Genomic_DNA"/>
</dbReference>
<keyword evidence="4" id="KW-1185">Reference proteome</keyword>
<reference evidence="1 4" key="2">
    <citation type="journal article" date="2023" name="Int. J. Syst. Evol. Microbiol.">
        <title>The observation of taxonomic boundaries for the 16SrII and 16SrXXV phytoplasmas using genome-based delimitation.</title>
        <authorList>
            <person name="Rodrigues Jardim B."/>
            <person name="Tran-Nguyen L.T.T."/>
            <person name="Gambley C."/>
            <person name="Al-Sadi A.M."/>
            <person name="Al-Subhi A.M."/>
            <person name="Foissac X."/>
            <person name="Salar P."/>
            <person name="Cai H."/>
            <person name="Yang J.Y."/>
            <person name="Davis R."/>
            <person name="Jones L."/>
            <person name="Rodoni B."/>
            <person name="Constable F.E."/>
        </authorList>
    </citation>
    <scope>NUCLEOTIDE SEQUENCE [LARGE SCALE GENOMIC DNA]</scope>
    <source>
        <strain evidence="1">BAWM-OMN-P75</strain>
    </source>
</reference>
<comment type="caution">
    <text evidence="2">The sequence shown here is derived from an EMBL/GenBank/DDBJ whole genome shotgun (WGS) entry which is preliminary data.</text>
</comment>
<evidence type="ECO:0000313" key="4">
    <source>
        <dbReference type="Proteomes" id="UP001383392"/>
    </source>
</evidence>
<evidence type="ECO:0000313" key="2">
    <source>
        <dbReference type="EMBL" id="OOP58567.1"/>
    </source>
</evidence>
<dbReference type="EMBL" id="JAOSJG010000004">
    <property type="protein sequence ID" value="MEK0309012.1"/>
    <property type="molecule type" value="Genomic_DNA"/>
</dbReference>
<dbReference type="AlphaFoldDB" id="A0A1S9LZW3"/>
<evidence type="ECO:0000313" key="3">
    <source>
        <dbReference type="Proteomes" id="UP000189722"/>
    </source>
</evidence>
<protein>
    <submittedName>
        <fullName evidence="2">Uncharacterized protein</fullName>
    </submittedName>
</protein>
<name>A0A1S9LZW3_9MOLU</name>
<dbReference type="RefSeq" id="WP_143325105.1">
    <property type="nucleotide sequence ID" value="NZ_JAOSJG010000004.1"/>
</dbReference>
<dbReference type="Proteomes" id="UP001383392">
    <property type="component" value="Unassembled WGS sequence"/>
</dbReference>